<evidence type="ECO:0000256" key="16">
    <source>
        <dbReference type="ARBA" id="ARBA00022989"/>
    </source>
</evidence>
<dbReference type="InterPro" id="IPR001611">
    <property type="entry name" value="Leu-rich_rpt"/>
</dbReference>
<comment type="subcellular location">
    <subcellularLocation>
        <location evidence="1">Cell membrane</location>
        <topology evidence="1">Single-pass type I membrane protein</topology>
    </subcellularLocation>
</comment>
<evidence type="ECO:0000256" key="20">
    <source>
        <dbReference type="ARBA" id="ARBA00047899"/>
    </source>
</evidence>
<organism evidence="25 26">
    <name type="scientific">Manihot esculenta</name>
    <name type="common">Cassava</name>
    <name type="synonym">Jatropha manihot</name>
    <dbReference type="NCBI Taxonomy" id="3983"/>
    <lineage>
        <taxon>Eukaryota</taxon>
        <taxon>Viridiplantae</taxon>
        <taxon>Streptophyta</taxon>
        <taxon>Embryophyta</taxon>
        <taxon>Tracheophyta</taxon>
        <taxon>Spermatophyta</taxon>
        <taxon>Magnoliopsida</taxon>
        <taxon>eudicotyledons</taxon>
        <taxon>Gunneridae</taxon>
        <taxon>Pentapetalae</taxon>
        <taxon>rosids</taxon>
        <taxon>fabids</taxon>
        <taxon>Malpighiales</taxon>
        <taxon>Euphorbiaceae</taxon>
        <taxon>Crotonoideae</taxon>
        <taxon>Manihoteae</taxon>
        <taxon>Manihot</taxon>
    </lineage>
</organism>
<evidence type="ECO:0000256" key="10">
    <source>
        <dbReference type="ARBA" id="ARBA00022692"/>
    </source>
</evidence>
<keyword evidence="17" id="KW-0472">Membrane</keyword>
<dbReference type="EMBL" id="CM004396">
    <property type="protein sequence ID" value="OAY38438.1"/>
    <property type="molecule type" value="Genomic_DNA"/>
</dbReference>
<dbReference type="InterPro" id="IPR011009">
    <property type="entry name" value="Kinase-like_dom_sf"/>
</dbReference>
<dbReference type="InterPro" id="IPR008271">
    <property type="entry name" value="Ser/Thr_kinase_AS"/>
</dbReference>
<dbReference type="GO" id="GO:0005524">
    <property type="term" value="F:ATP binding"/>
    <property type="evidence" value="ECO:0007669"/>
    <property type="project" value="UniProtKB-UniRule"/>
</dbReference>
<evidence type="ECO:0000256" key="23">
    <source>
        <dbReference type="SAM" id="SignalP"/>
    </source>
</evidence>
<evidence type="ECO:0000256" key="9">
    <source>
        <dbReference type="ARBA" id="ARBA00022679"/>
    </source>
</evidence>
<dbReference type="Pfam" id="PF08263">
    <property type="entry name" value="LRRNT_2"/>
    <property type="match status" value="1"/>
</dbReference>
<evidence type="ECO:0000256" key="12">
    <source>
        <dbReference type="ARBA" id="ARBA00022737"/>
    </source>
</evidence>
<evidence type="ECO:0000259" key="24">
    <source>
        <dbReference type="PROSITE" id="PS50011"/>
    </source>
</evidence>
<dbReference type="Pfam" id="PF00560">
    <property type="entry name" value="LRR_1"/>
    <property type="match status" value="4"/>
</dbReference>
<keyword evidence="26" id="KW-1185">Reference proteome</keyword>
<evidence type="ECO:0000256" key="5">
    <source>
        <dbReference type="ARBA" id="ARBA00022475"/>
    </source>
</evidence>
<dbReference type="SMART" id="SM00369">
    <property type="entry name" value="LRR_TYP"/>
    <property type="match status" value="7"/>
</dbReference>
<dbReference type="InterPro" id="IPR003591">
    <property type="entry name" value="Leu-rich_rpt_typical-subtyp"/>
</dbReference>
<dbReference type="InterPro" id="IPR013210">
    <property type="entry name" value="LRR_N_plant-typ"/>
</dbReference>
<evidence type="ECO:0000256" key="7">
    <source>
        <dbReference type="ARBA" id="ARBA00022553"/>
    </source>
</evidence>
<dbReference type="FunFam" id="3.80.10.10:FF:000383">
    <property type="entry name" value="Leucine-rich repeat receptor protein kinase EMS1"/>
    <property type="match status" value="1"/>
</dbReference>
<dbReference type="PANTHER" id="PTHR27008:SF449">
    <property type="entry name" value="PROTEIN KINASE DOMAIN-CONTAINING PROTEIN"/>
    <property type="match status" value="1"/>
</dbReference>
<evidence type="ECO:0000256" key="11">
    <source>
        <dbReference type="ARBA" id="ARBA00022729"/>
    </source>
</evidence>
<evidence type="ECO:0000256" key="3">
    <source>
        <dbReference type="ARBA" id="ARBA00009592"/>
    </source>
</evidence>
<comment type="catalytic activity">
    <reaction evidence="21">
        <text>L-seryl-[protein] + ATP = O-phospho-L-seryl-[protein] + ADP + H(+)</text>
        <dbReference type="Rhea" id="RHEA:17989"/>
        <dbReference type="Rhea" id="RHEA-COMP:9863"/>
        <dbReference type="Rhea" id="RHEA-COMP:11604"/>
        <dbReference type="ChEBI" id="CHEBI:15378"/>
        <dbReference type="ChEBI" id="CHEBI:29999"/>
        <dbReference type="ChEBI" id="CHEBI:30616"/>
        <dbReference type="ChEBI" id="CHEBI:83421"/>
        <dbReference type="ChEBI" id="CHEBI:456216"/>
        <dbReference type="EC" id="2.7.11.1"/>
    </reaction>
</comment>
<dbReference type="InterPro" id="IPR055414">
    <property type="entry name" value="LRR_R13L4/SHOC2-like"/>
</dbReference>
<evidence type="ECO:0000256" key="13">
    <source>
        <dbReference type="ARBA" id="ARBA00022741"/>
    </source>
</evidence>
<evidence type="ECO:0000313" key="26">
    <source>
        <dbReference type="Proteomes" id="UP000091857"/>
    </source>
</evidence>
<feature type="signal peptide" evidence="23">
    <location>
        <begin position="1"/>
        <end position="19"/>
    </location>
</feature>
<dbReference type="FunFam" id="3.80.10.10:FF:000288">
    <property type="entry name" value="LRR receptor-like serine/threonine-protein kinase EFR"/>
    <property type="match status" value="1"/>
</dbReference>
<dbReference type="InterPro" id="IPR000719">
    <property type="entry name" value="Prot_kinase_dom"/>
</dbReference>
<dbReference type="SMART" id="SM00365">
    <property type="entry name" value="LRR_SD22"/>
    <property type="match status" value="4"/>
</dbReference>
<dbReference type="FunFam" id="1.10.510.10:FF:000358">
    <property type="entry name" value="Putative leucine-rich repeat receptor-like serine/threonine-protein kinase"/>
    <property type="match status" value="1"/>
</dbReference>
<reference evidence="26" key="1">
    <citation type="journal article" date="2016" name="Nat. Biotechnol.">
        <title>Sequencing wild and cultivated cassava and related species reveals extensive interspecific hybridization and genetic diversity.</title>
        <authorList>
            <person name="Bredeson J.V."/>
            <person name="Lyons J.B."/>
            <person name="Prochnik S.E."/>
            <person name="Wu G.A."/>
            <person name="Ha C.M."/>
            <person name="Edsinger-Gonzales E."/>
            <person name="Grimwood J."/>
            <person name="Schmutz J."/>
            <person name="Rabbi I.Y."/>
            <person name="Egesi C."/>
            <person name="Nauluvula P."/>
            <person name="Lebot V."/>
            <person name="Ndunguru J."/>
            <person name="Mkamilo G."/>
            <person name="Bart R.S."/>
            <person name="Setter T.L."/>
            <person name="Gleadow R.M."/>
            <person name="Kulakow P."/>
            <person name="Ferguson M.E."/>
            <person name="Rounsley S."/>
            <person name="Rokhsar D.S."/>
        </authorList>
    </citation>
    <scope>NUCLEOTIDE SEQUENCE [LARGE SCALE GENOMIC DNA]</scope>
    <source>
        <strain evidence="26">cv. AM560-2</strain>
    </source>
</reference>
<keyword evidence="11 23" id="KW-0732">Signal</keyword>
<dbReference type="SUPFAM" id="SSF52058">
    <property type="entry name" value="L domain-like"/>
    <property type="match status" value="1"/>
</dbReference>
<dbReference type="InterPro" id="IPR051809">
    <property type="entry name" value="Plant_receptor-like_S/T_kinase"/>
</dbReference>
<dbReference type="OrthoDB" id="676979at2759"/>
<evidence type="ECO:0000256" key="18">
    <source>
        <dbReference type="ARBA" id="ARBA00023170"/>
    </source>
</evidence>
<comment type="similarity">
    <text evidence="3">Belongs to the RLP family.</text>
</comment>
<keyword evidence="5" id="KW-1003">Cell membrane</keyword>
<keyword evidence="14" id="KW-0418">Kinase</keyword>
<keyword evidence="6" id="KW-0723">Serine/threonine-protein kinase</keyword>
<evidence type="ECO:0000256" key="15">
    <source>
        <dbReference type="ARBA" id="ARBA00022840"/>
    </source>
</evidence>
<dbReference type="PANTHER" id="PTHR27008">
    <property type="entry name" value="OS04G0122200 PROTEIN"/>
    <property type="match status" value="1"/>
</dbReference>
<evidence type="ECO:0000256" key="4">
    <source>
        <dbReference type="ARBA" id="ARBA00012513"/>
    </source>
</evidence>
<feature type="chain" id="PRO_5012519368" description="non-specific serine/threonine protein kinase" evidence="23">
    <location>
        <begin position="20"/>
        <end position="1017"/>
    </location>
</feature>
<dbReference type="SUPFAM" id="SSF52047">
    <property type="entry name" value="RNI-like"/>
    <property type="match status" value="1"/>
</dbReference>
<dbReference type="Gene3D" id="1.10.510.10">
    <property type="entry name" value="Transferase(Phosphotransferase) domain 1"/>
    <property type="match status" value="1"/>
</dbReference>
<evidence type="ECO:0000256" key="21">
    <source>
        <dbReference type="ARBA" id="ARBA00048679"/>
    </source>
</evidence>
<keyword evidence="19" id="KW-0325">Glycoprotein</keyword>
<keyword evidence="13 22" id="KW-0547">Nucleotide-binding</keyword>
<keyword evidence="15 22" id="KW-0067">ATP-binding</keyword>
<dbReference type="AlphaFoldDB" id="A0A2C9V2C8"/>
<dbReference type="GO" id="GO:0004674">
    <property type="term" value="F:protein serine/threonine kinase activity"/>
    <property type="evidence" value="ECO:0007669"/>
    <property type="project" value="UniProtKB-KW"/>
</dbReference>
<protein>
    <recommendedName>
        <fullName evidence="4">non-specific serine/threonine protein kinase</fullName>
        <ecNumber evidence="4">2.7.11.1</ecNumber>
    </recommendedName>
</protein>
<dbReference type="SMART" id="SM00220">
    <property type="entry name" value="S_TKc"/>
    <property type="match status" value="1"/>
</dbReference>
<dbReference type="Gene3D" id="3.80.10.10">
    <property type="entry name" value="Ribonuclease Inhibitor"/>
    <property type="match status" value="3"/>
</dbReference>
<dbReference type="Gramene" id="Manes.10G014500.1.v8.1">
    <property type="protein sequence ID" value="Manes.10G014500.1.v8.1.CDS"/>
    <property type="gene ID" value="Manes.10G014500.v8.1"/>
</dbReference>
<comment type="catalytic activity">
    <reaction evidence="20">
        <text>L-threonyl-[protein] + ATP = O-phospho-L-threonyl-[protein] + ADP + H(+)</text>
        <dbReference type="Rhea" id="RHEA:46608"/>
        <dbReference type="Rhea" id="RHEA-COMP:11060"/>
        <dbReference type="Rhea" id="RHEA-COMP:11605"/>
        <dbReference type="ChEBI" id="CHEBI:15378"/>
        <dbReference type="ChEBI" id="CHEBI:30013"/>
        <dbReference type="ChEBI" id="CHEBI:30616"/>
        <dbReference type="ChEBI" id="CHEBI:61977"/>
        <dbReference type="ChEBI" id="CHEBI:456216"/>
        <dbReference type="EC" id="2.7.11.1"/>
    </reaction>
</comment>
<dbReference type="Pfam" id="PF13855">
    <property type="entry name" value="LRR_8"/>
    <property type="match status" value="1"/>
</dbReference>
<dbReference type="PROSITE" id="PS50011">
    <property type="entry name" value="PROTEIN_KINASE_DOM"/>
    <property type="match status" value="1"/>
</dbReference>
<evidence type="ECO:0000256" key="19">
    <source>
        <dbReference type="ARBA" id="ARBA00023180"/>
    </source>
</evidence>
<keyword evidence="9" id="KW-0808">Transferase</keyword>
<dbReference type="Pfam" id="PF00069">
    <property type="entry name" value="Pkinase"/>
    <property type="match status" value="1"/>
</dbReference>
<dbReference type="GO" id="GO:0005886">
    <property type="term" value="C:plasma membrane"/>
    <property type="evidence" value="ECO:0007669"/>
    <property type="project" value="UniProtKB-SubCell"/>
</dbReference>
<dbReference type="Gene3D" id="3.30.200.20">
    <property type="entry name" value="Phosphorylase Kinase, domain 1"/>
    <property type="match status" value="1"/>
</dbReference>
<dbReference type="EC" id="2.7.11.1" evidence="4"/>
<keyword evidence="8" id="KW-0433">Leucine-rich repeat</keyword>
<dbReference type="SUPFAM" id="SSF56112">
    <property type="entry name" value="Protein kinase-like (PK-like)"/>
    <property type="match status" value="1"/>
</dbReference>
<evidence type="ECO:0000256" key="22">
    <source>
        <dbReference type="PROSITE-ProRule" id="PRU10141"/>
    </source>
</evidence>
<keyword evidence="16" id="KW-1133">Transmembrane helix</keyword>
<evidence type="ECO:0000256" key="17">
    <source>
        <dbReference type="ARBA" id="ARBA00023136"/>
    </source>
</evidence>
<dbReference type="PROSITE" id="PS00107">
    <property type="entry name" value="PROTEIN_KINASE_ATP"/>
    <property type="match status" value="1"/>
</dbReference>
<accession>A0A2C9V2C8</accession>
<proteinExistence type="inferred from homology"/>
<keyword evidence="12" id="KW-0677">Repeat</keyword>
<evidence type="ECO:0000256" key="2">
    <source>
        <dbReference type="ARBA" id="ARBA00008684"/>
    </source>
</evidence>
<comment type="caution">
    <text evidence="25">The sequence shown here is derived from an EMBL/GenBank/DDBJ whole genome shotgun (WGS) entry which is preliminary data.</text>
</comment>
<feature type="domain" description="Protein kinase" evidence="24">
    <location>
        <begin position="707"/>
        <end position="1001"/>
    </location>
</feature>
<name>A0A2C9V2C8_MANES</name>
<keyword evidence="10" id="KW-0812">Transmembrane</keyword>
<keyword evidence="7" id="KW-0597">Phosphoprotein</keyword>
<dbReference type="FunFam" id="3.80.10.10:FF:000275">
    <property type="entry name" value="Leucine-rich repeat receptor-like protein kinase"/>
    <property type="match status" value="1"/>
</dbReference>
<dbReference type="InterPro" id="IPR017441">
    <property type="entry name" value="Protein_kinase_ATP_BS"/>
</dbReference>
<feature type="binding site" evidence="22">
    <location>
        <position position="736"/>
    </location>
    <ligand>
        <name>ATP</name>
        <dbReference type="ChEBI" id="CHEBI:30616"/>
    </ligand>
</feature>
<evidence type="ECO:0000256" key="8">
    <source>
        <dbReference type="ARBA" id="ARBA00022614"/>
    </source>
</evidence>
<keyword evidence="18" id="KW-0675">Receptor</keyword>
<evidence type="ECO:0000256" key="14">
    <source>
        <dbReference type="ARBA" id="ARBA00022777"/>
    </source>
</evidence>
<dbReference type="PROSITE" id="PS00108">
    <property type="entry name" value="PROTEIN_KINASE_ST"/>
    <property type="match status" value="1"/>
</dbReference>
<dbReference type="Proteomes" id="UP000091857">
    <property type="component" value="Chromosome 10"/>
</dbReference>
<evidence type="ECO:0000256" key="1">
    <source>
        <dbReference type="ARBA" id="ARBA00004251"/>
    </source>
</evidence>
<evidence type="ECO:0000313" key="25">
    <source>
        <dbReference type="EMBL" id="OAY38438.1"/>
    </source>
</evidence>
<evidence type="ECO:0000256" key="6">
    <source>
        <dbReference type="ARBA" id="ARBA00022527"/>
    </source>
</evidence>
<dbReference type="InterPro" id="IPR032675">
    <property type="entry name" value="LRR_dom_sf"/>
</dbReference>
<dbReference type="Pfam" id="PF23598">
    <property type="entry name" value="LRR_14"/>
    <property type="match status" value="1"/>
</dbReference>
<sequence>MRVVWIFLLHIILLGYIHANSLLGYALQFQNETDKLSLLAIKDAITVDPHGIFSSWNNSLHHCQWKGISCSTRHPGRVTILNLSSQDLAGFLSPHIGNLSFLRSVFIQNNSFHGEIPQQIGNLFRLHILYLNNNSFQGEIPKNLTNCKDLREIKLIANNLTGKLPVELRSLQNLAVLDLSLNNFPGKISPAIGNFSSLTFLGLLEARLEGIIPEEIGKLTRLQTLLIGGNNLTGTIPSSFFNLSSLTHVSLAFNNLEGSLPGDIGVRFPNIKGLVIGGNRFTGAIPISLSNASQLEVISFPLNRFTGPVPEELGSLANLSWIGLNDNMLGTRTGDDLSFISYLTNCSKLQKLFLGRNLLKGPLPNSIANLSSQIRFLSIGKNQIYGNLPSEIGNLVNLNSLDLQDNMLHGSIPPTIGNLQHLFQLYFHGNKFTGQIPSTLGNLTFLYDLTFGENNLLGNIPPSLGNCRNLLNLYLALNKLDGHIPVSMFGLSSILFIDLSFNSFTGSLPPDVGNLKQLESLDVSQNKLSGSIPSTLGSCLSLMSLRMNGNSFQGTIPQTLSALRGLNELDISSNNLSGMLPEDLGGLPFLQILNISFNDLEGEVPETGIFKNSSAISLVGNKKLCGGIPELKFPACTFLHPNQRRISRALKVIVPSIVVPICSAVLLGLLILRYRKNNSVVNPSSASVENTLIRISYQELFQATAGFSEAKLIGSGSHGTVYKGVLHKTRSFIAVKVFDFHCRGASKSFTSECKALRNVRHRNLIKILSVCSTVDYQGNDFRAIIYEFMPGGSLESWLHPQKDVNKEDICRRLNLEQRLNIAIDIASALEYLHCHCQPSIVHCDLKPSNVLLDNDMVAHVGDFLAQVLSRTSINLNDDKSSSAIIKGSIGYVAPEYGIGNGANVQGDVYSFGILLLEMFTAKRPTDNKFQAGLNLHNFTRKALPNRVMDIVDQKLISDEETTGGKIQEFMVSVLKIGISCSVETPGDRMKIRDAVRELQRIKEAYGSLWNRTLLPYK</sequence>
<comment type="similarity">
    <text evidence="2">Belongs to the protein kinase superfamily. Ser/Thr protein kinase family.</text>
</comment>
<dbReference type="FunFam" id="3.30.200.20:FF:000432">
    <property type="entry name" value="LRR receptor-like serine/threonine-protein kinase EFR"/>
    <property type="match status" value="1"/>
</dbReference>
<gene>
    <name evidence="25" type="ORF">MANES_10G014500v8</name>
</gene>